<evidence type="ECO:0000313" key="1">
    <source>
        <dbReference type="EMBL" id="PQO34215.1"/>
    </source>
</evidence>
<accession>A0A2S8FPU1</accession>
<comment type="caution">
    <text evidence="1">The sequence shown here is derived from an EMBL/GenBank/DDBJ whole genome shotgun (WGS) entry which is preliminary data.</text>
</comment>
<dbReference type="Proteomes" id="UP000238322">
    <property type="component" value="Unassembled WGS sequence"/>
</dbReference>
<dbReference type="OrthoDB" id="291153at2"/>
<organism evidence="1 2">
    <name type="scientific">Blastopirellula marina</name>
    <dbReference type="NCBI Taxonomy" id="124"/>
    <lineage>
        <taxon>Bacteria</taxon>
        <taxon>Pseudomonadati</taxon>
        <taxon>Planctomycetota</taxon>
        <taxon>Planctomycetia</taxon>
        <taxon>Pirellulales</taxon>
        <taxon>Pirellulaceae</taxon>
        <taxon>Blastopirellula</taxon>
    </lineage>
</organism>
<name>A0A2S8FPU1_9BACT</name>
<proteinExistence type="predicted"/>
<protein>
    <submittedName>
        <fullName evidence="1">Uncharacterized protein</fullName>
    </submittedName>
</protein>
<sequence length="61" mass="6843">MSTSVRIANIVDELCRRQDQVLQELDSLDKQIEQVLKSLTKQPEPAVVPIPIPVHPQQKAA</sequence>
<evidence type="ECO:0000313" key="2">
    <source>
        <dbReference type="Proteomes" id="UP000238322"/>
    </source>
</evidence>
<reference evidence="1 2" key="1">
    <citation type="submission" date="2018-02" db="EMBL/GenBank/DDBJ databases">
        <title>Comparative genomes isolates from brazilian mangrove.</title>
        <authorList>
            <person name="Araujo J.E."/>
            <person name="Taketani R.G."/>
            <person name="Silva M.C.P."/>
            <person name="Loureco M.V."/>
            <person name="Andreote F.D."/>
        </authorList>
    </citation>
    <scope>NUCLEOTIDE SEQUENCE [LARGE SCALE GENOMIC DNA]</scope>
    <source>
        <strain evidence="1 2">Hex-1 MGV</strain>
    </source>
</reference>
<gene>
    <name evidence="1" type="ORF">C5Y83_11810</name>
</gene>
<dbReference type="RefSeq" id="WP_105329944.1">
    <property type="nucleotide sequence ID" value="NZ_PUHY01000010.1"/>
</dbReference>
<dbReference type="EMBL" id="PUHY01000010">
    <property type="protein sequence ID" value="PQO34215.1"/>
    <property type="molecule type" value="Genomic_DNA"/>
</dbReference>
<dbReference type="AlphaFoldDB" id="A0A2S8FPU1"/>